<evidence type="ECO:0000313" key="1">
    <source>
        <dbReference type="EMBL" id="JAD33608.1"/>
    </source>
</evidence>
<sequence length="119" mass="12955">MNRTSEPKQRAELKTSNHLGKLRGPVWHQDQDKLHLIVAGWQVQDDGEQPRHGAAGPAADDEVLVLGLVLEPTAQRGEALVVDREVPPGSLVEIVHAAVLPGGVVEDDKPRRHVQGLLH</sequence>
<dbReference type="EMBL" id="GBRH01264287">
    <property type="protein sequence ID" value="JAD33608.1"/>
    <property type="molecule type" value="Transcribed_RNA"/>
</dbReference>
<organism evidence="1">
    <name type="scientific">Arundo donax</name>
    <name type="common">Giant reed</name>
    <name type="synonym">Donax arundinaceus</name>
    <dbReference type="NCBI Taxonomy" id="35708"/>
    <lineage>
        <taxon>Eukaryota</taxon>
        <taxon>Viridiplantae</taxon>
        <taxon>Streptophyta</taxon>
        <taxon>Embryophyta</taxon>
        <taxon>Tracheophyta</taxon>
        <taxon>Spermatophyta</taxon>
        <taxon>Magnoliopsida</taxon>
        <taxon>Liliopsida</taxon>
        <taxon>Poales</taxon>
        <taxon>Poaceae</taxon>
        <taxon>PACMAD clade</taxon>
        <taxon>Arundinoideae</taxon>
        <taxon>Arundineae</taxon>
        <taxon>Arundo</taxon>
    </lineage>
</organism>
<reference evidence="1" key="1">
    <citation type="submission" date="2014-09" db="EMBL/GenBank/DDBJ databases">
        <authorList>
            <person name="Magalhaes I.L.F."/>
            <person name="Oliveira U."/>
            <person name="Santos F.R."/>
            <person name="Vidigal T.H.D.A."/>
            <person name="Brescovit A.D."/>
            <person name="Santos A.J."/>
        </authorList>
    </citation>
    <scope>NUCLEOTIDE SEQUENCE</scope>
    <source>
        <tissue evidence="1">Shoot tissue taken approximately 20 cm above the soil surface</tissue>
    </source>
</reference>
<proteinExistence type="predicted"/>
<reference evidence="1" key="2">
    <citation type="journal article" date="2015" name="Data Brief">
        <title>Shoot transcriptome of the giant reed, Arundo donax.</title>
        <authorList>
            <person name="Barrero R.A."/>
            <person name="Guerrero F.D."/>
            <person name="Moolhuijzen P."/>
            <person name="Goolsby J.A."/>
            <person name="Tidwell J."/>
            <person name="Bellgard S.E."/>
            <person name="Bellgard M.I."/>
        </authorList>
    </citation>
    <scope>NUCLEOTIDE SEQUENCE</scope>
    <source>
        <tissue evidence="1">Shoot tissue taken approximately 20 cm above the soil surface</tissue>
    </source>
</reference>
<accession>A0A0A8Z7K3</accession>
<name>A0A0A8Z7K3_ARUDO</name>
<protein>
    <submittedName>
        <fullName evidence="1">Uncharacterized protein</fullName>
    </submittedName>
</protein>
<dbReference type="AlphaFoldDB" id="A0A0A8Z7K3"/>